<reference evidence="1" key="1">
    <citation type="submission" date="2022-04" db="EMBL/GenBank/DDBJ databases">
        <title>Halobacillus sp. isolated from saltern.</title>
        <authorList>
            <person name="Won M."/>
            <person name="Lee C.-M."/>
            <person name="Woen H.-Y."/>
            <person name="Kwon S.-W."/>
        </authorList>
    </citation>
    <scope>NUCLEOTIDE SEQUENCE</scope>
    <source>
        <strain evidence="1">SSHM10-5</strain>
    </source>
</reference>
<name>A0ABY4H883_9BACI</name>
<dbReference type="EMBL" id="CP095075">
    <property type="protein sequence ID" value="UOR10907.1"/>
    <property type="molecule type" value="Genomic_DNA"/>
</dbReference>
<sequence length="57" mass="6556">MPINVHLITSETVLKNYGIKDFPSVISIEGELVKKVYFQTNVDEVIELMKEEQFKAV</sequence>
<proteinExistence type="predicted"/>
<gene>
    <name evidence="1" type="ORF">MUO15_15010</name>
</gene>
<organism evidence="1 2">
    <name type="scientific">Halobacillus amylolyticus</name>
    <dbReference type="NCBI Taxonomy" id="2932259"/>
    <lineage>
        <taxon>Bacteria</taxon>
        <taxon>Bacillati</taxon>
        <taxon>Bacillota</taxon>
        <taxon>Bacilli</taxon>
        <taxon>Bacillales</taxon>
        <taxon>Bacillaceae</taxon>
        <taxon>Halobacillus</taxon>
    </lineage>
</organism>
<accession>A0ABY4H883</accession>
<protein>
    <recommendedName>
        <fullName evidence="3">Thioredoxin</fullName>
    </recommendedName>
</protein>
<dbReference type="RefSeq" id="WP_245030361.1">
    <property type="nucleotide sequence ID" value="NZ_CP095075.1"/>
</dbReference>
<evidence type="ECO:0000313" key="1">
    <source>
        <dbReference type="EMBL" id="UOR10907.1"/>
    </source>
</evidence>
<evidence type="ECO:0000313" key="2">
    <source>
        <dbReference type="Proteomes" id="UP000830326"/>
    </source>
</evidence>
<keyword evidence="2" id="KW-1185">Reference proteome</keyword>
<dbReference type="Proteomes" id="UP000830326">
    <property type="component" value="Chromosome"/>
</dbReference>
<evidence type="ECO:0008006" key="3">
    <source>
        <dbReference type="Google" id="ProtNLM"/>
    </source>
</evidence>